<feature type="chain" id="PRO_5033028414" evidence="1">
    <location>
        <begin position="24"/>
        <end position="132"/>
    </location>
</feature>
<evidence type="ECO:0000313" key="3">
    <source>
        <dbReference type="Proteomes" id="UP000663889"/>
    </source>
</evidence>
<evidence type="ECO:0000313" key="2">
    <source>
        <dbReference type="EMBL" id="CAF0842011.1"/>
    </source>
</evidence>
<dbReference type="EMBL" id="CAJNOU010000062">
    <property type="protein sequence ID" value="CAF0842011.1"/>
    <property type="molecule type" value="Genomic_DNA"/>
</dbReference>
<accession>A0A813VF16</accession>
<evidence type="ECO:0000256" key="1">
    <source>
        <dbReference type="SAM" id="SignalP"/>
    </source>
</evidence>
<dbReference type="Proteomes" id="UP000663889">
    <property type="component" value="Unassembled WGS sequence"/>
</dbReference>
<reference evidence="2" key="1">
    <citation type="submission" date="2021-02" db="EMBL/GenBank/DDBJ databases">
        <authorList>
            <person name="Nowell W R."/>
        </authorList>
    </citation>
    <scope>NUCLEOTIDE SEQUENCE</scope>
</reference>
<name>A0A813VF16_9BILA</name>
<keyword evidence="1" id="KW-0732">Signal</keyword>
<organism evidence="2 3">
    <name type="scientific">Rotaria sordida</name>
    <dbReference type="NCBI Taxonomy" id="392033"/>
    <lineage>
        <taxon>Eukaryota</taxon>
        <taxon>Metazoa</taxon>
        <taxon>Spiralia</taxon>
        <taxon>Gnathifera</taxon>
        <taxon>Rotifera</taxon>
        <taxon>Eurotatoria</taxon>
        <taxon>Bdelloidea</taxon>
        <taxon>Philodinida</taxon>
        <taxon>Philodinidae</taxon>
        <taxon>Rotaria</taxon>
    </lineage>
</organism>
<comment type="caution">
    <text evidence="2">The sequence shown here is derived from an EMBL/GenBank/DDBJ whole genome shotgun (WGS) entry which is preliminary data.</text>
</comment>
<dbReference type="AlphaFoldDB" id="A0A813VF16"/>
<sequence length="132" mass="14915">MYLFTILSALICIQLITIASTNAIDMSSNDQVKLLHQSETSFDPDDISTNNSESDEENNYNRRAASFLRFGRQIAPSSGSFLRFGRSNPSFSRLNRASHKGGAFLRFGRRGQQSNPNNFLRLNRKGDFLRFG</sequence>
<protein>
    <submittedName>
        <fullName evidence="2">Uncharacterized protein</fullName>
    </submittedName>
</protein>
<proteinExistence type="predicted"/>
<feature type="signal peptide" evidence="1">
    <location>
        <begin position="1"/>
        <end position="23"/>
    </location>
</feature>
<gene>
    <name evidence="2" type="ORF">SEV965_LOCUS2656</name>
</gene>